<dbReference type="HOGENOM" id="CLU_2716648_0_0_4"/>
<dbReference type="STRING" id="395494.Galf_1861"/>
<reference evidence="1 2" key="1">
    <citation type="submission" date="2010-08" db="EMBL/GenBank/DDBJ databases">
        <title>Complete sequence of Gallionella capsiferriformans ES-2.</title>
        <authorList>
            <consortium name="US DOE Joint Genome Institute"/>
            <person name="Lucas S."/>
            <person name="Copeland A."/>
            <person name="Lapidus A."/>
            <person name="Cheng J.-F."/>
            <person name="Bruce D."/>
            <person name="Goodwin L."/>
            <person name="Pitluck S."/>
            <person name="Chertkov O."/>
            <person name="Davenport K.W."/>
            <person name="Detter J.C."/>
            <person name="Han C."/>
            <person name="Tapia R."/>
            <person name="Land M."/>
            <person name="Hauser L."/>
            <person name="Chang Y.-J."/>
            <person name="Jeffries C."/>
            <person name="Kyrpides N."/>
            <person name="Ivanova N."/>
            <person name="Mikhailova N."/>
            <person name="Shelobolina E.S."/>
            <person name="Picardal F."/>
            <person name="Roden E."/>
            <person name="Emerson D."/>
            <person name="Woyke T."/>
        </authorList>
    </citation>
    <scope>NUCLEOTIDE SEQUENCE [LARGE SCALE GENOMIC DNA]</scope>
    <source>
        <strain evidence="1 2">ES-2</strain>
    </source>
</reference>
<organism evidence="1 2">
    <name type="scientific">Gallionella capsiferriformans (strain ES-2)</name>
    <name type="common">Gallionella ferruginea capsiferriformans (strain ES-2)</name>
    <dbReference type="NCBI Taxonomy" id="395494"/>
    <lineage>
        <taxon>Bacteria</taxon>
        <taxon>Pseudomonadati</taxon>
        <taxon>Pseudomonadota</taxon>
        <taxon>Betaproteobacteria</taxon>
        <taxon>Nitrosomonadales</taxon>
        <taxon>Gallionellaceae</taxon>
        <taxon>Gallionella</taxon>
    </lineage>
</organism>
<dbReference type="Proteomes" id="UP000001235">
    <property type="component" value="Chromosome"/>
</dbReference>
<sequence>MPPFALIEQRGSGLGNAYAGGAASAEDADDFFSNAPRTQNAAVNMDLAGKGYLLCRYNSSVDILSVQYAHSF</sequence>
<name>D9SH74_GALCS</name>
<protein>
    <submittedName>
        <fullName evidence="1">Uncharacterized protein</fullName>
    </submittedName>
</protein>
<dbReference type="KEGG" id="gca:Galf_1861"/>
<dbReference type="RefSeq" id="WP_013293805.1">
    <property type="nucleotide sequence ID" value="NC_014394.1"/>
</dbReference>
<accession>D9SH74</accession>
<evidence type="ECO:0000313" key="2">
    <source>
        <dbReference type="Proteomes" id="UP000001235"/>
    </source>
</evidence>
<gene>
    <name evidence="1" type="ordered locus">Galf_1861</name>
</gene>
<dbReference type="EMBL" id="CP002159">
    <property type="protein sequence ID" value="ADL55871.1"/>
    <property type="molecule type" value="Genomic_DNA"/>
</dbReference>
<keyword evidence="2" id="KW-1185">Reference proteome</keyword>
<dbReference type="AlphaFoldDB" id="D9SH74"/>
<evidence type="ECO:0000313" key="1">
    <source>
        <dbReference type="EMBL" id="ADL55871.1"/>
    </source>
</evidence>
<proteinExistence type="predicted"/>
<dbReference type="OrthoDB" id="19849at2"/>